<organism evidence="10 11">
    <name type="scientific">Babesia ovis</name>
    <dbReference type="NCBI Taxonomy" id="5869"/>
    <lineage>
        <taxon>Eukaryota</taxon>
        <taxon>Sar</taxon>
        <taxon>Alveolata</taxon>
        <taxon>Apicomplexa</taxon>
        <taxon>Aconoidasida</taxon>
        <taxon>Piroplasmida</taxon>
        <taxon>Babesiidae</taxon>
        <taxon>Babesia</taxon>
    </lineage>
</organism>
<dbReference type="InterPro" id="IPR027409">
    <property type="entry name" value="GroEL-like_apical_dom_sf"/>
</dbReference>
<sequence>MNVAVDEFGKPFVILRQEEKKRLTGLEAHKANILAAKAVADTLRSSLGPRGMDKIIVSPDGKVTVTNDGATILQKMEVEHQCAKLLVDLSKSQDEEIGDGTTGVVILAGALLERALRLLDRGLHPLRIADGYDKACDIAIKRLEEIAANQDDMYKPNAANMMGLYKKAAFTALGSKVVSSCQDHLAGIAVDAVLSVADQERKDVNLELIKIESKTGGRLEDTCLVRGIVLPKEFSHSQMKKTVSDARIAILSCPFEPPKSKTKSRIEIGSVEDYEKLQECEKMYFETMVQRVVDSKANVVICQWGFDDEANHLLMKHGISAVRWVGGAELELVAIATGGNIVGRFEDLDESKLGHAGMVREVASGTEHQQFVFIEQCQKTKSVTVLISGGNGVYVEETRRCIHDAICCVRNLVRDGRVLGGGGAPEIAASLAVQDSVAQFNTLEQFAVKVFSEALMEIPMALADNSGLNVFDLVAKATQMQRTNCHIGIDCLNGTVGDLREQGIFESLHSKVQQLSLATQVVKMILKIDDVICPSEIQ</sequence>
<dbReference type="InterPro" id="IPR027410">
    <property type="entry name" value="TCP-1-like_intermed_sf"/>
</dbReference>
<dbReference type="CDD" id="cd03339">
    <property type="entry name" value="TCP1_epsilon"/>
    <property type="match status" value="1"/>
</dbReference>
<evidence type="ECO:0000256" key="4">
    <source>
        <dbReference type="ARBA" id="ARBA00022741"/>
    </source>
</evidence>
<dbReference type="InterPro" id="IPR017998">
    <property type="entry name" value="Chaperone_TCP-1"/>
</dbReference>
<dbReference type="PROSITE" id="PS00750">
    <property type="entry name" value="TCP1_1"/>
    <property type="match status" value="1"/>
</dbReference>
<dbReference type="PROSITE" id="PS00995">
    <property type="entry name" value="TCP1_3"/>
    <property type="match status" value="1"/>
</dbReference>
<keyword evidence="4 9" id="KW-0547">Nucleotide-binding</keyword>
<dbReference type="Gene3D" id="1.10.560.10">
    <property type="entry name" value="GroEL-like equatorial domain"/>
    <property type="match status" value="1"/>
</dbReference>
<evidence type="ECO:0000256" key="8">
    <source>
        <dbReference type="ARBA" id="ARBA00033325"/>
    </source>
</evidence>
<evidence type="ECO:0000256" key="6">
    <source>
        <dbReference type="ARBA" id="ARBA00023186"/>
    </source>
</evidence>
<dbReference type="SUPFAM" id="SSF52029">
    <property type="entry name" value="GroEL apical domain-like"/>
    <property type="match status" value="1"/>
</dbReference>
<dbReference type="InterPro" id="IPR012718">
    <property type="entry name" value="Chap_CCT_epsi"/>
</dbReference>
<keyword evidence="3" id="KW-0963">Cytoplasm</keyword>
<dbReference type="GO" id="GO:0140662">
    <property type="term" value="F:ATP-dependent protein folding chaperone"/>
    <property type="evidence" value="ECO:0007669"/>
    <property type="project" value="InterPro"/>
</dbReference>
<dbReference type="OrthoDB" id="10248520at2759"/>
<comment type="subcellular location">
    <subcellularLocation>
        <location evidence="1">Cytoplasm</location>
    </subcellularLocation>
</comment>
<evidence type="ECO:0000256" key="7">
    <source>
        <dbReference type="ARBA" id="ARBA00024086"/>
    </source>
</evidence>
<dbReference type="FunFam" id="1.10.560.10:FF:000053">
    <property type="entry name" value="T-complex protein 1 subunit delta"/>
    <property type="match status" value="1"/>
</dbReference>
<evidence type="ECO:0000313" key="11">
    <source>
        <dbReference type="Proteomes" id="UP001057455"/>
    </source>
</evidence>
<keyword evidence="6 9" id="KW-0143">Chaperone</keyword>
<accession>A0A9W5TC52</accession>
<dbReference type="Pfam" id="PF00118">
    <property type="entry name" value="Cpn60_TCP1"/>
    <property type="match status" value="1"/>
</dbReference>
<dbReference type="InterPro" id="IPR027413">
    <property type="entry name" value="GROEL-like_equatorial_sf"/>
</dbReference>
<evidence type="ECO:0000256" key="1">
    <source>
        <dbReference type="ARBA" id="ARBA00004496"/>
    </source>
</evidence>
<dbReference type="AlphaFoldDB" id="A0A9W5TC52"/>
<dbReference type="FunFam" id="3.50.7.10:FF:000003">
    <property type="entry name" value="T-complex protein 1 subunit epsilon"/>
    <property type="match status" value="1"/>
</dbReference>
<reference evidence="10" key="1">
    <citation type="submission" date="2019-12" db="EMBL/GenBank/DDBJ databases">
        <title>Genome sequence of Babesia ovis.</title>
        <authorList>
            <person name="Yamagishi J."/>
            <person name="Sevinc F."/>
            <person name="Xuan X."/>
        </authorList>
    </citation>
    <scope>NUCLEOTIDE SEQUENCE</scope>
    <source>
        <strain evidence="10">Selcuk</strain>
    </source>
</reference>
<dbReference type="PANTHER" id="PTHR11353">
    <property type="entry name" value="CHAPERONIN"/>
    <property type="match status" value="1"/>
</dbReference>
<name>A0A9W5TC52_BABOV</name>
<keyword evidence="11" id="KW-1185">Reference proteome</keyword>
<evidence type="ECO:0000256" key="5">
    <source>
        <dbReference type="ARBA" id="ARBA00022840"/>
    </source>
</evidence>
<gene>
    <name evidence="10" type="ORF">BaOVIS_021740</name>
</gene>
<dbReference type="SUPFAM" id="SSF54849">
    <property type="entry name" value="GroEL-intermediate domain like"/>
    <property type="match status" value="1"/>
</dbReference>
<evidence type="ECO:0000256" key="2">
    <source>
        <dbReference type="ARBA" id="ARBA00008020"/>
    </source>
</evidence>
<dbReference type="InterPro" id="IPR054827">
    <property type="entry name" value="thermosome_alpha"/>
</dbReference>
<dbReference type="NCBIfam" id="NF041083">
    <property type="entry name" value="thermosome_beta"/>
    <property type="match status" value="1"/>
</dbReference>
<protein>
    <recommendedName>
        <fullName evidence="7">T-complex protein 1 subunit epsilon</fullName>
    </recommendedName>
    <alternativeName>
        <fullName evidence="8">CCT-epsilon</fullName>
    </alternativeName>
</protein>
<dbReference type="PROSITE" id="PS00751">
    <property type="entry name" value="TCP1_2"/>
    <property type="match status" value="1"/>
</dbReference>
<comment type="caution">
    <text evidence="10">The sequence shown here is derived from an EMBL/GenBank/DDBJ whole genome shotgun (WGS) entry which is preliminary data.</text>
</comment>
<evidence type="ECO:0000256" key="9">
    <source>
        <dbReference type="RuleBase" id="RU004187"/>
    </source>
</evidence>
<dbReference type="Proteomes" id="UP001057455">
    <property type="component" value="Unassembled WGS sequence"/>
</dbReference>
<dbReference type="InterPro" id="IPR002423">
    <property type="entry name" value="Cpn60/GroEL/TCP-1"/>
</dbReference>
<evidence type="ECO:0000313" key="10">
    <source>
        <dbReference type="EMBL" id="GFE54770.1"/>
    </source>
</evidence>
<dbReference type="EMBL" id="BLIY01000017">
    <property type="protein sequence ID" value="GFE54770.1"/>
    <property type="molecule type" value="Genomic_DNA"/>
</dbReference>
<dbReference type="InterPro" id="IPR053374">
    <property type="entry name" value="TCP-1_chaperonin"/>
</dbReference>
<dbReference type="GO" id="GO:0005832">
    <property type="term" value="C:chaperonin-containing T-complex"/>
    <property type="evidence" value="ECO:0007669"/>
    <property type="project" value="UniProtKB-ARBA"/>
</dbReference>
<dbReference type="GO" id="GO:0016887">
    <property type="term" value="F:ATP hydrolysis activity"/>
    <property type="evidence" value="ECO:0007669"/>
    <property type="project" value="InterPro"/>
</dbReference>
<dbReference type="PRINTS" id="PR00304">
    <property type="entry name" value="TCOMPLEXTCP1"/>
</dbReference>
<dbReference type="Gene3D" id="3.50.7.10">
    <property type="entry name" value="GroEL"/>
    <property type="match status" value="1"/>
</dbReference>
<dbReference type="NCBIfam" id="TIGR02343">
    <property type="entry name" value="chap_CCT_epsi"/>
    <property type="match status" value="1"/>
</dbReference>
<dbReference type="SUPFAM" id="SSF48592">
    <property type="entry name" value="GroEL equatorial domain-like"/>
    <property type="match status" value="1"/>
</dbReference>
<dbReference type="GO" id="GO:0051082">
    <property type="term" value="F:unfolded protein binding"/>
    <property type="evidence" value="ECO:0007669"/>
    <property type="project" value="InterPro"/>
</dbReference>
<comment type="similarity">
    <text evidence="2 9">Belongs to the TCP-1 chaperonin family.</text>
</comment>
<dbReference type="GO" id="GO:0005524">
    <property type="term" value="F:ATP binding"/>
    <property type="evidence" value="ECO:0007669"/>
    <property type="project" value="UniProtKB-KW"/>
</dbReference>
<evidence type="ECO:0000256" key="3">
    <source>
        <dbReference type="ARBA" id="ARBA00022490"/>
    </source>
</evidence>
<keyword evidence="5 9" id="KW-0067">ATP-binding</keyword>
<dbReference type="NCBIfam" id="NF041082">
    <property type="entry name" value="thermosome_alpha"/>
    <property type="match status" value="1"/>
</dbReference>
<dbReference type="Gene3D" id="3.30.260.10">
    <property type="entry name" value="TCP-1-like chaperonin intermediate domain"/>
    <property type="match status" value="1"/>
</dbReference>
<proteinExistence type="inferred from homology"/>
<dbReference type="InterPro" id="IPR002194">
    <property type="entry name" value="Chaperonin_TCP-1_CS"/>
</dbReference>